<evidence type="ECO:0000313" key="1">
    <source>
        <dbReference type="EMBL" id="PNT47146.1"/>
    </source>
</evidence>
<dbReference type="InParanoid" id="U5GNH3"/>
<organism evidence="1 2">
    <name type="scientific">Populus trichocarpa</name>
    <name type="common">Western balsam poplar</name>
    <name type="synonym">Populus balsamifera subsp. trichocarpa</name>
    <dbReference type="NCBI Taxonomy" id="3694"/>
    <lineage>
        <taxon>Eukaryota</taxon>
        <taxon>Viridiplantae</taxon>
        <taxon>Streptophyta</taxon>
        <taxon>Embryophyta</taxon>
        <taxon>Tracheophyta</taxon>
        <taxon>Spermatophyta</taxon>
        <taxon>Magnoliopsida</taxon>
        <taxon>eudicotyledons</taxon>
        <taxon>Gunneridae</taxon>
        <taxon>Pentapetalae</taxon>
        <taxon>rosids</taxon>
        <taxon>fabids</taxon>
        <taxon>Malpighiales</taxon>
        <taxon>Salicaceae</taxon>
        <taxon>Saliceae</taxon>
        <taxon>Populus</taxon>
    </lineage>
</organism>
<dbReference type="EMBL" id="CM009291">
    <property type="protein sequence ID" value="PNT47146.1"/>
    <property type="molecule type" value="Genomic_DNA"/>
</dbReference>
<dbReference type="Proteomes" id="UP000006729">
    <property type="component" value="Chromosome 2"/>
</dbReference>
<evidence type="ECO:0000313" key="2">
    <source>
        <dbReference type="Proteomes" id="UP000006729"/>
    </source>
</evidence>
<dbReference type="HOGENOM" id="CLU_2798694_0_0_1"/>
<protein>
    <submittedName>
        <fullName evidence="1">Uncharacterized protein</fullName>
    </submittedName>
</protein>
<dbReference type="AlphaFoldDB" id="U5GNH3"/>
<reference evidence="1 2" key="1">
    <citation type="journal article" date="2006" name="Science">
        <title>The genome of black cottonwood, Populus trichocarpa (Torr. &amp; Gray).</title>
        <authorList>
            <person name="Tuskan G.A."/>
            <person name="Difazio S."/>
            <person name="Jansson S."/>
            <person name="Bohlmann J."/>
            <person name="Grigoriev I."/>
            <person name="Hellsten U."/>
            <person name="Putnam N."/>
            <person name="Ralph S."/>
            <person name="Rombauts S."/>
            <person name="Salamov A."/>
            <person name="Schein J."/>
            <person name="Sterck L."/>
            <person name="Aerts A."/>
            <person name="Bhalerao R.R."/>
            <person name="Bhalerao R.P."/>
            <person name="Blaudez D."/>
            <person name="Boerjan W."/>
            <person name="Brun A."/>
            <person name="Brunner A."/>
            <person name="Busov V."/>
            <person name="Campbell M."/>
            <person name="Carlson J."/>
            <person name="Chalot M."/>
            <person name="Chapman J."/>
            <person name="Chen G.L."/>
            <person name="Cooper D."/>
            <person name="Coutinho P.M."/>
            <person name="Couturier J."/>
            <person name="Covert S."/>
            <person name="Cronk Q."/>
            <person name="Cunningham R."/>
            <person name="Davis J."/>
            <person name="Degroeve S."/>
            <person name="Dejardin A."/>
            <person name="Depamphilis C."/>
            <person name="Detter J."/>
            <person name="Dirks B."/>
            <person name="Dubchak I."/>
            <person name="Duplessis S."/>
            <person name="Ehlting J."/>
            <person name="Ellis B."/>
            <person name="Gendler K."/>
            <person name="Goodstein D."/>
            <person name="Gribskov M."/>
            <person name="Grimwood J."/>
            <person name="Groover A."/>
            <person name="Gunter L."/>
            <person name="Hamberger B."/>
            <person name="Heinze B."/>
            <person name="Helariutta Y."/>
            <person name="Henrissat B."/>
            <person name="Holligan D."/>
            <person name="Holt R."/>
            <person name="Huang W."/>
            <person name="Islam-Faridi N."/>
            <person name="Jones S."/>
            <person name="Jones-Rhoades M."/>
            <person name="Jorgensen R."/>
            <person name="Joshi C."/>
            <person name="Kangasjarvi J."/>
            <person name="Karlsson J."/>
            <person name="Kelleher C."/>
            <person name="Kirkpatrick R."/>
            <person name="Kirst M."/>
            <person name="Kohler A."/>
            <person name="Kalluri U."/>
            <person name="Larimer F."/>
            <person name="Leebens-Mack J."/>
            <person name="Leple J.C."/>
            <person name="Locascio P."/>
            <person name="Lou Y."/>
            <person name="Lucas S."/>
            <person name="Martin F."/>
            <person name="Montanini B."/>
            <person name="Napoli C."/>
            <person name="Nelson D.R."/>
            <person name="Nelson C."/>
            <person name="Nieminen K."/>
            <person name="Nilsson O."/>
            <person name="Pereda V."/>
            <person name="Peter G."/>
            <person name="Philippe R."/>
            <person name="Pilate G."/>
            <person name="Poliakov A."/>
            <person name="Razumovskaya J."/>
            <person name="Richardson P."/>
            <person name="Rinaldi C."/>
            <person name="Ritland K."/>
            <person name="Rouze P."/>
            <person name="Ryaboy D."/>
            <person name="Schmutz J."/>
            <person name="Schrader J."/>
            <person name="Segerman B."/>
            <person name="Shin H."/>
            <person name="Siddiqui A."/>
            <person name="Sterky F."/>
            <person name="Terry A."/>
            <person name="Tsai C.J."/>
            <person name="Uberbacher E."/>
            <person name="Unneberg P."/>
            <person name="Vahala J."/>
            <person name="Wall K."/>
            <person name="Wessler S."/>
            <person name="Yang G."/>
            <person name="Yin T."/>
            <person name="Douglas C."/>
            <person name="Marra M."/>
            <person name="Sandberg G."/>
            <person name="Van de Peer Y."/>
            <person name="Rokhsar D."/>
        </authorList>
    </citation>
    <scope>NUCLEOTIDE SEQUENCE [LARGE SCALE GENOMIC DNA]</scope>
    <source>
        <strain evidence="2">cv. Nisqually</strain>
    </source>
</reference>
<proteinExistence type="predicted"/>
<gene>
    <name evidence="1" type="ORF">POPTR_002G008900</name>
</gene>
<accession>U5GNH3</accession>
<sequence>MGECNIILVQSLFSCVYADFDVVKDVLFELMYPCVGVFTPLCVSSSTLLLNLLYCQPACLSLSLYSRF</sequence>
<keyword evidence="2" id="KW-1185">Reference proteome</keyword>
<name>U5GNH3_POPTR</name>